<gene>
    <name evidence="1" type="ORF">ACH5RR_010802</name>
</gene>
<proteinExistence type="predicted"/>
<organism evidence="1 2">
    <name type="scientific">Cinchona calisaya</name>
    <dbReference type="NCBI Taxonomy" id="153742"/>
    <lineage>
        <taxon>Eukaryota</taxon>
        <taxon>Viridiplantae</taxon>
        <taxon>Streptophyta</taxon>
        <taxon>Embryophyta</taxon>
        <taxon>Tracheophyta</taxon>
        <taxon>Spermatophyta</taxon>
        <taxon>Magnoliopsida</taxon>
        <taxon>eudicotyledons</taxon>
        <taxon>Gunneridae</taxon>
        <taxon>Pentapetalae</taxon>
        <taxon>asterids</taxon>
        <taxon>lamiids</taxon>
        <taxon>Gentianales</taxon>
        <taxon>Rubiaceae</taxon>
        <taxon>Cinchonoideae</taxon>
        <taxon>Cinchoneae</taxon>
        <taxon>Cinchona</taxon>
    </lineage>
</organism>
<protein>
    <submittedName>
        <fullName evidence="1">Uncharacterized protein</fullName>
    </submittedName>
</protein>
<dbReference type="Proteomes" id="UP001630127">
    <property type="component" value="Unassembled WGS sequence"/>
</dbReference>
<comment type="caution">
    <text evidence="1">The sequence shown here is derived from an EMBL/GenBank/DDBJ whole genome shotgun (WGS) entry which is preliminary data.</text>
</comment>
<sequence length="116" mass="13198">MTCTGRRVQEKRQRYQPRRHKWRFGVSEIRFILSPKSRDIGSSGPVRVKIVGVNGRDSWSEIGRFQSSVCMGGILGVKLADECVMNPGKTVFDAGGTVDRLERREAHLFVWWFVSG</sequence>
<dbReference type="AlphaFoldDB" id="A0ABD3AJY3"/>
<keyword evidence="2" id="KW-1185">Reference proteome</keyword>
<accession>A0ABD3AJY3</accession>
<dbReference type="EMBL" id="JBJUIK010000004">
    <property type="protein sequence ID" value="KAL3531480.1"/>
    <property type="molecule type" value="Genomic_DNA"/>
</dbReference>
<reference evidence="1 2" key="1">
    <citation type="submission" date="2024-11" db="EMBL/GenBank/DDBJ databases">
        <title>A near-complete genome assembly of Cinchona calisaya.</title>
        <authorList>
            <person name="Lian D.C."/>
            <person name="Zhao X.W."/>
            <person name="Wei L."/>
        </authorList>
    </citation>
    <scope>NUCLEOTIDE SEQUENCE [LARGE SCALE GENOMIC DNA]</scope>
    <source>
        <tissue evidence="1">Nenye</tissue>
    </source>
</reference>
<name>A0ABD3AJY3_9GENT</name>
<evidence type="ECO:0000313" key="1">
    <source>
        <dbReference type="EMBL" id="KAL3531480.1"/>
    </source>
</evidence>
<evidence type="ECO:0000313" key="2">
    <source>
        <dbReference type="Proteomes" id="UP001630127"/>
    </source>
</evidence>